<evidence type="ECO:0000313" key="2">
    <source>
        <dbReference type="Proteomes" id="UP001253193"/>
    </source>
</evidence>
<proteinExistence type="predicted"/>
<dbReference type="Proteomes" id="UP001253193">
    <property type="component" value="Unassembled WGS sequence"/>
</dbReference>
<name>A0AAW8Q083_VIBPH</name>
<protein>
    <submittedName>
        <fullName evidence="1">Uncharacterized protein</fullName>
    </submittedName>
</protein>
<dbReference type="AlphaFoldDB" id="A0AAW8Q083"/>
<comment type="caution">
    <text evidence="1">The sequence shown here is derived from an EMBL/GenBank/DDBJ whole genome shotgun (WGS) entry which is preliminary data.</text>
</comment>
<organism evidence="1 2">
    <name type="scientific">Vibrio parahaemolyticus</name>
    <dbReference type="NCBI Taxonomy" id="670"/>
    <lineage>
        <taxon>Bacteria</taxon>
        <taxon>Pseudomonadati</taxon>
        <taxon>Pseudomonadota</taxon>
        <taxon>Gammaproteobacteria</taxon>
        <taxon>Vibrionales</taxon>
        <taxon>Vibrionaceae</taxon>
        <taxon>Vibrio</taxon>
    </lineage>
</organism>
<evidence type="ECO:0000313" key="1">
    <source>
        <dbReference type="EMBL" id="MDS1821065.1"/>
    </source>
</evidence>
<gene>
    <name evidence="1" type="ORF">QX249_10375</name>
</gene>
<accession>A0AAW8Q083</accession>
<dbReference type="EMBL" id="JAUHGG010000003">
    <property type="protein sequence ID" value="MDS1821065.1"/>
    <property type="molecule type" value="Genomic_DNA"/>
</dbReference>
<reference evidence="1" key="1">
    <citation type="submission" date="2023-06" db="EMBL/GenBank/DDBJ databases">
        <title>Genomic Diversity of Vibrio spp. and Metagenomic Analysis of Pathogens in Florida Gulf Coastal Waters Following Hurricane Ian.</title>
        <authorList>
            <person name="Brumfield K.D."/>
        </authorList>
    </citation>
    <scope>NUCLEOTIDE SEQUENCE</scope>
    <source>
        <strain evidence="1">WBS2B-138</strain>
    </source>
</reference>
<dbReference type="RefSeq" id="WP_311019878.1">
    <property type="nucleotide sequence ID" value="NZ_JAUHGG010000003.1"/>
</dbReference>
<sequence length="115" mass="12697">MNTKKYAVSSFKDGEITNHCLHTTDNRHLDTNCGDIQCRIERGEQVTIQLPTNVTIHFSGVAGGLKATVADFSKEEPLFATETALYGKESVYTQKPIARTEDGENFLAKLLATYA</sequence>